<feature type="transmembrane region" description="Helical" evidence="1">
    <location>
        <begin position="142"/>
        <end position="166"/>
    </location>
</feature>
<gene>
    <name evidence="2" type="ORF">UX67_C0001G0003</name>
</gene>
<organism evidence="2 3">
    <name type="scientific">Candidatus Woesebacteria bacterium GW2011_GWF2_46_8</name>
    <dbReference type="NCBI Taxonomy" id="1618604"/>
    <lineage>
        <taxon>Bacteria</taxon>
        <taxon>Candidatus Woeseibacteriota</taxon>
    </lineage>
</organism>
<feature type="transmembrane region" description="Helical" evidence="1">
    <location>
        <begin position="7"/>
        <end position="24"/>
    </location>
</feature>
<evidence type="ECO:0000313" key="3">
    <source>
        <dbReference type="Proteomes" id="UP000034831"/>
    </source>
</evidence>
<keyword evidence="1" id="KW-0812">Transmembrane</keyword>
<dbReference type="Proteomes" id="UP000034831">
    <property type="component" value="Unassembled WGS sequence"/>
</dbReference>
<protein>
    <submittedName>
        <fullName evidence="2">Uncharacterized protein</fullName>
    </submittedName>
</protein>
<comment type="caution">
    <text evidence="2">The sequence shown here is derived from an EMBL/GenBank/DDBJ whole genome shotgun (WGS) entry which is preliminary data.</text>
</comment>
<name>A0A0G1TVG1_9BACT</name>
<feature type="transmembrane region" description="Helical" evidence="1">
    <location>
        <begin position="237"/>
        <end position="255"/>
    </location>
</feature>
<feature type="transmembrane region" description="Helical" evidence="1">
    <location>
        <begin position="58"/>
        <end position="77"/>
    </location>
</feature>
<keyword evidence="1" id="KW-0472">Membrane</keyword>
<feature type="transmembrane region" description="Helical" evidence="1">
    <location>
        <begin position="116"/>
        <end position="136"/>
    </location>
</feature>
<sequence length="256" mass="28421">MSKRKRFIITSILLSLGFIGIQLLENQFRFYAIGGLTLLTIALFFWSLREGIGKDMTLLTLVLPAFFTAGVGVFWFLLPASVFARLPIIIFYGAGIYVLCLTSNIYSVAAMRTIALLRAAHGVGFVLTLVTSFLVYDAILSLRILLPITVSSVVLLSFPLYLQSLWAASLEKEYVKDLVYAAMGFSLIMGEIAVFLHFWPVTVVVGSLFLTVTMYMFLGLGQAKIEGRLFSQTVREYLLVGALVFLGMFFATRWGG</sequence>
<feature type="transmembrane region" description="Helical" evidence="1">
    <location>
        <begin position="205"/>
        <end position="225"/>
    </location>
</feature>
<dbReference type="AlphaFoldDB" id="A0A0G1TVG1"/>
<feature type="transmembrane region" description="Helical" evidence="1">
    <location>
        <begin position="30"/>
        <end position="46"/>
    </location>
</feature>
<proteinExistence type="predicted"/>
<accession>A0A0G1TVG1</accession>
<keyword evidence="1" id="KW-1133">Transmembrane helix</keyword>
<feature type="transmembrane region" description="Helical" evidence="1">
    <location>
        <begin position="89"/>
        <end position="109"/>
    </location>
</feature>
<reference evidence="2 3" key="1">
    <citation type="journal article" date="2015" name="Nature">
        <title>rRNA introns, odd ribosomes, and small enigmatic genomes across a large radiation of phyla.</title>
        <authorList>
            <person name="Brown C.T."/>
            <person name="Hug L.A."/>
            <person name="Thomas B.C."/>
            <person name="Sharon I."/>
            <person name="Castelle C.J."/>
            <person name="Singh A."/>
            <person name="Wilkins M.J."/>
            <person name="Williams K.H."/>
            <person name="Banfield J.F."/>
        </authorList>
    </citation>
    <scope>NUCLEOTIDE SEQUENCE [LARGE SCALE GENOMIC DNA]</scope>
</reference>
<feature type="transmembrane region" description="Helical" evidence="1">
    <location>
        <begin position="178"/>
        <end position="199"/>
    </location>
</feature>
<dbReference type="EMBL" id="LCNC01000001">
    <property type="protein sequence ID" value="KKU49380.1"/>
    <property type="molecule type" value="Genomic_DNA"/>
</dbReference>
<evidence type="ECO:0000256" key="1">
    <source>
        <dbReference type="SAM" id="Phobius"/>
    </source>
</evidence>
<evidence type="ECO:0000313" key="2">
    <source>
        <dbReference type="EMBL" id="KKU49380.1"/>
    </source>
</evidence>